<dbReference type="PROSITE" id="PS01327">
    <property type="entry name" value="MSCL"/>
    <property type="match status" value="1"/>
</dbReference>
<dbReference type="InterPro" id="IPR037673">
    <property type="entry name" value="MSC/AndL"/>
</dbReference>
<comment type="similarity">
    <text evidence="2 10">Belongs to the MscL family.</text>
</comment>
<keyword evidence="7 10" id="KW-0406">Ion transport</keyword>
<comment type="subcellular location">
    <subcellularLocation>
        <location evidence="10">Cell inner membrane</location>
        <topology evidence="10">Multi-pass membrane protein</topology>
    </subcellularLocation>
    <subcellularLocation>
        <location evidence="1">Cell membrane</location>
        <topology evidence="1">Multi-pass membrane protein</topology>
    </subcellularLocation>
</comment>
<evidence type="ECO:0000256" key="4">
    <source>
        <dbReference type="ARBA" id="ARBA00022475"/>
    </source>
</evidence>
<dbReference type="AlphaFoldDB" id="A0A918SC71"/>
<dbReference type="PANTHER" id="PTHR30266:SF2">
    <property type="entry name" value="LARGE-CONDUCTANCE MECHANOSENSITIVE CHANNEL"/>
    <property type="match status" value="1"/>
</dbReference>
<evidence type="ECO:0000313" key="12">
    <source>
        <dbReference type="Proteomes" id="UP000646579"/>
    </source>
</evidence>
<dbReference type="EMBL" id="BMZE01000003">
    <property type="protein sequence ID" value="GHA31331.1"/>
    <property type="molecule type" value="Genomic_DNA"/>
</dbReference>
<keyword evidence="5 10" id="KW-0812">Transmembrane</keyword>
<evidence type="ECO:0000256" key="6">
    <source>
        <dbReference type="ARBA" id="ARBA00022989"/>
    </source>
</evidence>
<keyword evidence="8 10" id="KW-0472">Membrane</keyword>
<dbReference type="InterPro" id="IPR019823">
    <property type="entry name" value="Mechanosensitive_channel_CS"/>
</dbReference>
<evidence type="ECO:0000256" key="9">
    <source>
        <dbReference type="ARBA" id="ARBA00023303"/>
    </source>
</evidence>
<reference evidence="11" key="2">
    <citation type="submission" date="2020-09" db="EMBL/GenBank/DDBJ databases">
        <authorList>
            <person name="Sun Q."/>
            <person name="Kim S."/>
        </authorList>
    </citation>
    <scope>NUCLEOTIDE SEQUENCE</scope>
    <source>
        <strain evidence="11">KCTC 32437</strain>
    </source>
</reference>
<organism evidence="11 12">
    <name type="scientific">Devosia pacifica</name>
    <dbReference type="NCBI Taxonomy" id="1335967"/>
    <lineage>
        <taxon>Bacteria</taxon>
        <taxon>Pseudomonadati</taxon>
        <taxon>Pseudomonadota</taxon>
        <taxon>Alphaproteobacteria</taxon>
        <taxon>Hyphomicrobiales</taxon>
        <taxon>Devosiaceae</taxon>
        <taxon>Devosia</taxon>
    </lineage>
</organism>
<dbReference type="PANTHER" id="PTHR30266">
    <property type="entry name" value="MECHANOSENSITIVE CHANNEL MSCL"/>
    <property type="match status" value="1"/>
</dbReference>
<dbReference type="GO" id="GO:0005886">
    <property type="term" value="C:plasma membrane"/>
    <property type="evidence" value="ECO:0007669"/>
    <property type="project" value="UniProtKB-SubCell"/>
</dbReference>
<dbReference type="NCBIfam" id="TIGR00220">
    <property type="entry name" value="mscL"/>
    <property type="match status" value="1"/>
</dbReference>
<comment type="caution">
    <text evidence="11">The sequence shown here is derived from an EMBL/GenBank/DDBJ whole genome shotgun (WGS) entry which is preliminary data.</text>
</comment>
<dbReference type="InterPro" id="IPR036019">
    <property type="entry name" value="MscL_channel"/>
</dbReference>
<evidence type="ECO:0000256" key="5">
    <source>
        <dbReference type="ARBA" id="ARBA00022692"/>
    </source>
</evidence>
<proteinExistence type="inferred from homology"/>
<evidence type="ECO:0000256" key="2">
    <source>
        <dbReference type="ARBA" id="ARBA00007254"/>
    </source>
</evidence>
<comment type="subunit">
    <text evidence="10">Homopentamer.</text>
</comment>
<dbReference type="GO" id="GO:0008381">
    <property type="term" value="F:mechanosensitive monoatomic ion channel activity"/>
    <property type="evidence" value="ECO:0007669"/>
    <property type="project" value="UniProtKB-UniRule"/>
</dbReference>
<evidence type="ECO:0000256" key="1">
    <source>
        <dbReference type="ARBA" id="ARBA00004651"/>
    </source>
</evidence>
<dbReference type="Proteomes" id="UP000646579">
    <property type="component" value="Unassembled WGS sequence"/>
</dbReference>
<dbReference type="PRINTS" id="PR01264">
    <property type="entry name" value="MECHCHANNEL"/>
</dbReference>
<name>A0A918SC71_9HYPH</name>
<dbReference type="Pfam" id="PF01741">
    <property type="entry name" value="MscL"/>
    <property type="match status" value="1"/>
</dbReference>
<keyword evidence="12" id="KW-1185">Reference proteome</keyword>
<feature type="transmembrane region" description="Helical" evidence="10">
    <location>
        <begin position="45"/>
        <end position="64"/>
    </location>
</feature>
<evidence type="ECO:0000256" key="7">
    <source>
        <dbReference type="ARBA" id="ARBA00023065"/>
    </source>
</evidence>
<evidence type="ECO:0000256" key="8">
    <source>
        <dbReference type="ARBA" id="ARBA00023136"/>
    </source>
</evidence>
<dbReference type="HAMAP" id="MF_00115">
    <property type="entry name" value="MscL"/>
    <property type="match status" value="1"/>
</dbReference>
<gene>
    <name evidence="10 11" type="primary">mscL</name>
    <name evidence="11" type="ORF">GCM10007989_29160</name>
</gene>
<dbReference type="NCBIfam" id="NF001843">
    <property type="entry name" value="PRK00567.1-4"/>
    <property type="match status" value="1"/>
</dbReference>
<dbReference type="NCBIfam" id="NF010557">
    <property type="entry name" value="PRK13952.1"/>
    <property type="match status" value="1"/>
</dbReference>
<keyword evidence="4 10" id="KW-1003">Cell membrane</keyword>
<keyword evidence="6 10" id="KW-1133">Transmembrane helix</keyword>
<feature type="transmembrane region" description="Helical" evidence="10">
    <location>
        <begin position="84"/>
        <end position="107"/>
    </location>
</feature>
<comment type="function">
    <text evidence="10">Channel that opens in response to stretch forces in the membrane lipid bilayer. May participate in the regulation of osmotic pressure changes within the cell.</text>
</comment>
<evidence type="ECO:0000256" key="3">
    <source>
        <dbReference type="ARBA" id="ARBA00022448"/>
    </source>
</evidence>
<dbReference type="InterPro" id="IPR001185">
    <property type="entry name" value="MS_channel"/>
</dbReference>
<reference evidence="11" key="1">
    <citation type="journal article" date="2014" name="Int. J. Syst. Evol. Microbiol.">
        <title>Complete genome sequence of Corynebacterium casei LMG S-19264T (=DSM 44701T), isolated from a smear-ripened cheese.</title>
        <authorList>
            <consortium name="US DOE Joint Genome Institute (JGI-PGF)"/>
            <person name="Walter F."/>
            <person name="Albersmeier A."/>
            <person name="Kalinowski J."/>
            <person name="Ruckert C."/>
        </authorList>
    </citation>
    <scope>NUCLEOTIDE SEQUENCE</scope>
    <source>
        <strain evidence="11">KCTC 32437</strain>
    </source>
</reference>
<accession>A0A918SC71</accession>
<keyword evidence="9 10" id="KW-0407">Ion channel</keyword>
<dbReference type="SUPFAM" id="SSF81330">
    <property type="entry name" value="Gated mechanosensitive channel"/>
    <property type="match status" value="1"/>
</dbReference>
<sequence>MASVFKEFRDFAVKGNMIDLAVGVIIGSSFGAIVSSIVDDLFMPLIGLILGGVDFSNLFIVLSNPENIAVPSLVAAQEAGIPTLNIGLFINAVVKFLIIAAVLFIFVKGINSLKRQAAQDPSPAAPSKQEVLLTEIRDALRAGRTTDSIQNPPPNA</sequence>
<evidence type="ECO:0000256" key="10">
    <source>
        <dbReference type="HAMAP-Rule" id="MF_00115"/>
    </source>
</evidence>
<protein>
    <recommendedName>
        <fullName evidence="10">Large-conductance mechanosensitive channel</fullName>
    </recommendedName>
</protein>
<keyword evidence="10" id="KW-0997">Cell inner membrane</keyword>
<keyword evidence="3 10" id="KW-0813">Transport</keyword>
<evidence type="ECO:0000313" key="11">
    <source>
        <dbReference type="EMBL" id="GHA31331.1"/>
    </source>
</evidence>
<dbReference type="Gene3D" id="1.10.1200.120">
    <property type="entry name" value="Large-conductance mechanosensitive channel, MscL, domain 1"/>
    <property type="match status" value="1"/>
</dbReference>
<feature type="transmembrane region" description="Helical" evidence="10">
    <location>
        <begin position="20"/>
        <end position="38"/>
    </location>
</feature>